<sequence length="160" mass="17625">MPQVTYETLCSNCVQSTKPICSGPVGQACDTCWRQKRSCSNGGQRRARKMTIKEEPKSPGHVATRKRKAYSTKDANLIGILEPVEDADADADTAQPAEKRAKTAAASSSRVRFDGVAIPKPTRKSTRTAKTNSKKELFAHLSQEYATIAKTYEELSETWD</sequence>
<evidence type="ECO:0000256" key="1">
    <source>
        <dbReference type="SAM" id="MobiDB-lite"/>
    </source>
</evidence>
<feature type="region of interest" description="Disordered" evidence="1">
    <location>
        <begin position="86"/>
        <end position="109"/>
    </location>
</feature>
<reference evidence="2 3" key="1">
    <citation type="submission" date="2014-04" db="EMBL/GenBank/DDBJ databases">
        <authorList>
            <consortium name="DOE Joint Genome Institute"/>
            <person name="Kuo A."/>
            <person name="Tarkka M."/>
            <person name="Buscot F."/>
            <person name="Kohler A."/>
            <person name="Nagy L.G."/>
            <person name="Floudas D."/>
            <person name="Copeland A."/>
            <person name="Barry K.W."/>
            <person name="Cichocki N."/>
            <person name="Veneault-Fourrey C."/>
            <person name="LaButti K."/>
            <person name="Lindquist E.A."/>
            <person name="Lipzen A."/>
            <person name="Lundell T."/>
            <person name="Morin E."/>
            <person name="Murat C."/>
            <person name="Sun H."/>
            <person name="Tunlid A."/>
            <person name="Henrissat B."/>
            <person name="Grigoriev I.V."/>
            <person name="Hibbett D.S."/>
            <person name="Martin F."/>
            <person name="Nordberg H.P."/>
            <person name="Cantor M.N."/>
            <person name="Hua S.X."/>
        </authorList>
    </citation>
    <scope>NUCLEOTIDE SEQUENCE [LARGE SCALE GENOMIC DNA]</scope>
    <source>
        <strain evidence="2 3">F 1598</strain>
    </source>
</reference>
<dbReference type="OrthoDB" id="10531501at2759"/>
<dbReference type="InParanoid" id="A0A0C3F349"/>
<dbReference type="HOGENOM" id="CLU_1652842_0_0_1"/>
<proteinExistence type="predicted"/>
<protein>
    <submittedName>
        <fullName evidence="2">Uncharacterized protein</fullName>
    </submittedName>
</protein>
<gene>
    <name evidence="2" type="ORF">PILCRDRAFT_14393</name>
</gene>
<evidence type="ECO:0000313" key="3">
    <source>
        <dbReference type="Proteomes" id="UP000054166"/>
    </source>
</evidence>
<dbReference type="AlphaFoldDB" id="A0A0C3F349"/>
<evidence type="ECO:0000313" key="2">
    <source>
        <dbReference type="EMBL" id="KIM74494.1"/>
    </source>
</evidence>
<dbReference type="EMBL" id="KN833060">
    <property type="protein sequence ID" value="KIM74494.1"/>
    <property type="molecule type" value="Genomic_DNA"/>
</dbReference>
<dbReference type="Proteomes" id="UP000054166">
    <property type="component" value="Unassembled WGS sequence"/>
</dbReference>
<organism evidence="2 3">
    <name type="scientific">Piloderma croceum (strain F 1598)</name>
    <dbReference type="NCBI Taxonomy" id="765440"/>
    <lineage>
        <taxon>Eukaryota</taxon>
        <taxon>Fungi</taxon>
        <taxon>Dikarya</taxon>
        <taxon>Basidiomycota</taxon>
        <taxon>Agaricomycotina</taxon>
        <taxon>Agaricomycetes</taxon>
        <taxon>Agaricomycetidae</taxon>
        <taxon>Atheliales</taxon>
        <taxon>Atheliaceae</taxon>
        <taxon>Piloderma</taxon>
    </lineage>
</organism>
<reference evidence="3" key="2">
    <citation type="submission" date="2015-01" db="EMBL/GenBank/DDBJ databases">
        <title>Evolutionary Origins and Diversification of the Mycorrhizal Mutualists.</title>
        <authorList>
            <consortium name="DOE Joint Genome Institute"/>
            <consortium name="Mycorrhizal Genomics Consortium"/>
            <person name="Kohler A."/>
            <person name="Kuo A."/>
            <person name="Nagy L.G."/>
            <person name="Floudas D."/>
            <person name="Copeland A."/>
            <person name="Barry K.W."/>
            <person name="Cichocki N."/>
            <person name="Veneault-Fourrey C."/>
            <person name="LaButti K."/>
            <person name="Lindquist E.A."/>
            <person name="Lipzen A."/>
            <person name="Lundell T."/>
            <person name="Morin E."/>
            <person name="Murat C."/>
            <person name="Riley R."/>
            <person name="Ohm R."/>
            <person name="Sun H."/>
            <person name="Tunlid A."/>
            <person name="Henrissat B."/>
            <person name="Grigoriev I.V."/>
            <person name="Hibbett D.S."/>
            <person name="Martin F."/>
        </authorList>
    </citation>
    <scope>NUCLEOTIDE SEQUENCE [LARGE SCALE GENOMIC DNA]</scope>
    <source>
        <strain evidence="3">F 1598</strain>
    </source>
</reference>
<name>A0A0C3F349_PILCF</name>
<accession>A0A0C3F349</accession>
<keyword evidence="3" id="KW-1185">Reference proteome</keyword>